<evidence type="ECO:0000256" key="2">
    <source>
        <dbReference type="ARBA" id="ARBA00005046"/>
    </source>
</evidence>
<evidence type="ECO:0000256" key="8">
    <source>
        <dbReference type="ARBA" id="ARBA00023014"/>
    </source>
</evidence>
<evidence type="ECO:0000256" key="10">
    <source>
        <dbReference type="ARBA" id="ARBA00023150"/>
    </source>
</evidence>
<dbReference type="Pfam" id="PF04055">
    <property type="entry name" value="Radical_SAM"/>
    <property type="match status" value="1"/>
</dbReference>
<keyword evidence="8" id="KW-0411">Iron-sulfur</keyword>
<dbReference type="GO" id="GO:0006777">
    <property type="term" value="P:Mo-molybdopterin cofactor biosynthetic process"/>
    <property type="evidence" value="ECO:0007669"/>
    <property type="project" value="UniProtKB-KW"/>
</dbReference>
<comment type="pathway">
    <text evidence="2">Cofactor biosynthesis; molybdopterin biosynthesis.</text>
</comment>
<dbReference type="OrthoDB" id="429626at2759"/>
<keyword evidence="13" id="KW-1185">Reference proteome</keyword>
<dbReference type="Pfam" id="PF01967">
    <property type="entry name" value="MoaC"/>
    <property type="match status" value="1"/>
</dbReference>
<dbReference type="UniPathway" id="UPA00344"/>
<evidence type="ECO:0000256" key="5">
    <source>
        <dbReference type="ARBA" id="ARBA00022723"/>
    </source>
</evidence>
<keyword evidence="9" id="KW-0342">GTP-binding</keyword>
<dbReference type="InterPro" id="IPR002820">
    <property type="entry name" value="Mopterin_CF_biosynth-C_dom"/>
</dbReference>
<dbReference type="PANTHER" id="PTHR22960:SF0">
    <property type="entry name" value="MOLYBDENUM COFACTOR BIOSYNTHESIS PROTEIN 1"/>
    <property type="match status" value="1"/>
</dbReference>
<dbReference type="AlphaFoldDB" id="A0A4S4MZI9"/>
<evidence type="ECO:0000256" key="4">
    <source>
        <dbReference type="ARBA" id="ARBA00022691"/>
    </source>
</evidence>
<evidence type="ECO:0000259" key="11">
    <source>
        <dbReference type="PROSITE" id="PS51918"/>
    </source>
</evidence>
<evidence type="ECO:0000256" key="3">
    <source>
        <dbReference type="ARBA" id="ARBA00022485"/>
    </source>
</evidence>
<organism evidence="12 13">
    <name type="scientific">Antrodiella citrinella</name>
    <dbReference type="NCBI Taxonomy" id="2447956"/>
    <lineage>
        <taxon>Eukaryota</taxon>
        <taxon>Fungi</taxon>
        <taxon>Dikarya</taxon>
        <taxon>Basidiomycota</taxon>
        <taxon>Agaricomycotina</taxon>
        <taxon>Agaricomycetes</taxon>
        <taxon>Polyporales</taxon>
        <taxon>Steccherinaceae</taxon>
        <taxon>Antrodiella</taxon>
    </lineage>
</organism>
<dbReference type="Gene3D" id="3.30.70.640">
    <property type="entry name" value="Molybdopterin cofactor biosynthesis C (MoaC) domain"/>
    <property type="match status" value="1"/>
</dbReference>
<evidence type="ECO:0000256" key="9">
    <source>
        <dbReference type="ARBA" id="ARBA00023134"/>
    </source>
</evidence>
<dbReference type="GO" id="GO:0005525">
    <property type="term" value="F:GTP binding"/>
    <property type="evidence" value="ECO:0007669"/>
    <property type="project" value="UniProtKB-KW"/>
</dbReference>
<dbReference type="GO" id="GO:0046872">
    <property type="term" value="F:metal ion binding"/>
    <property type="evidence" value="ECO:0007669"/>
    <property type="project" value="UniProtKB-KW"/>
</dbReference>
<dbReference type="SUPFAM" id="SSF55040">
    <property type="entry name" value="Molybdenum cofactor biosynthesis protein C, MoaC"/>
    <property type="match status" value="1"/>
</dbReference>
<keyword evidence="3" id="KW-0004">4Fe-4S</keyword>
<comment type="caution">
    <text evidence="12">The sequence shown here is derived from an EMBL/GenBank/DDBJ whole genome shotgun (WGS) entry which is preliminary data.</text>
</comment>
<evidence type="ECO:0000313" key="13">
    <source>
        <dbReference type="Proteomes" id="UP000308730"/>
    </source>
</evidence>
<dbReference type="InterPro" id="IPR010505">
    <property type="entry name" value="MoaA_twitch"/>
</dbReference>
<dbReference type="Gene3D" id="3.20.20.70">
    <property type="entry name" value="Aldolase class I"/>
    <property type="match status" value="2"/>
</dbReference>
<dbReference type="SFLD" id="SFLDG01067">
    <property type="entry name" value="SPASM/twitch_domain_containing"/>
    <property type="match status" value="1"/>
</dbReference>
<proteinExistence type="predicted"/>
<keyword evidence="4" id="KW-0949">S-adenosyl-L-methionine</keyword>
<dbReference type="InterPro" id="IPR036522">
    <property type="entry name" value="MoaC_sf"/>
</dbReference>
<name>A0A4S4MZI9_9APHY</name>
<evidence type="ECO:0000256" key="7">
    <source>
        <dbReference type="ARBA" id="ARBA00023004"/>
    </source>
</evidence>
<dbReference type="EMBL" id="SGPM01000033">
    <property type="protein sequence ID" value="THH31959.1"/>
    <property type="molecule type" value="Genomic_DNA"/>
</dbReference>
<evidence type="ECO:0000256" key="1">
    <source>
        <dbReference type="ARBA" id="ARBA00001966"/>
    </source>
</evidence>
<keyword evidence="7" id="KW-0408">Iron</keyword>
<dbReference type="InterPro" id="IPR007197">
    <property type="entry name" value="rSAM"/>
</dbReference>
<keyword evidence="6" id="KW-0547">Nucleotide-binding</keyword>
<dbReference type="InterPro" id="IPR013785">
    <property type="entry name" value="Aldolase_TIM"/>
</dbReference>
<keyword evidence="5" id="KW-0479">Metal-binding</keyword>
<dbReference type="Pfam" id="PF06463">
    <property type="entry name" value="Mob_synth_C"/>
    <property type="match status" value="1"/>
</dbReference>
<dbReference type="CDD" id="cd01335">
    <property type="entry name" value="Radical_SAM"/>
    <property type="match status" value="1"/>
</dbReference>
<dbReference type="PROSITE" id="PS51918">
    <property type="entry name" value="RADICAL_SAM"/>
    <property type="match status" value="1"/>
</dbReference>
<sequence length="864" mass="95175">MCTFKRGSSHDDDYLVRAEIIHMLHTRLNQTSHPHTIHLLPPHEHLSTTLREIHVLPPSTHPVHTSFAWLGHGTMLHRSEAVAFLALLTRLNASEDEMRMADNYYTVLGNRVPEVWLDQGVELGGGQPFTVGGEGESRNARHILRATEYLKDVLRVQSSEMPFYTSVETGDVLPEHVTRAACRGISCLLETNIRLLPDGMVHASDDVSDILKQEETNLKTLGPDSISRYIGHPPSHAVDGDPSTFFESPFGATQGDYITLHVAEDLTMTQPDDDTFALALNMTWTVDADTERILPHVSVRTSHNGDDWFALARYVRAEVQGEHDIRRGLKTYASNQAQPSDVPIYHPDARTLAKSRIAEIDSKRSPVSPFLIDSFSRRHDYLRISLTEKCNLRCFYCMPEEGVELSPNGNIMTDDEVVRLATLFVRNGVTKIRLTGGEPTVRKGLVELVGMSAFLDTLDPFKFEIMTRRRGHDAVLKSIDTALASPELRSVKLNVVVIKGLNDTEVLDFLELTKHQDLSVRFIEFMPFTGNHWDKAKMLPSSELLARVTEKHPLVMKASDELNDTARSYTIPGYRGSFGFISSMSDHFCGSCNRLRLTADGQIKRDTSKLALHGPAASSIASGGAHSSAAGETQTRLTHIDETGRPAMVDVSLKAPTTRTATASGRIFIPKIAYDLMTLLPPSTEHPGATDGPDAKFQETYSPKLEEAKAKARSKGDVLTVAQLAAIMGCKRTSDLIPLCHPLPLTNISVRLFPEFHPLRTGRHASVEDQTSGNEAGAISGQANLEDCLQSGPSHYSVMCQATVSCEGKTGVEMEALTAVSVGLLTVWDMLKAVAGKEMVIGEIVVERKEGGKSGDFVRTHTRL</sequence>
<dbReference type="PANTHER" id="PTHR22960">
    <property type="entry name" value="MOLYBDOPTERIN COFACTOR SYNTHESIS PROTEIN A"/>
    <property type="match status" value="1"/>
</dbReference>
<keyword evidence="10" id="KW-0501">Molybdenum cofactor biosynthesis</keyword>
<dbReference type="InterPro" id="IPR000385">
    <property type="entry name" value="MoaA_NifB_PqqE_Fe-S-bd_CS"/>
</dbReference>
<reference evidence="12 13" key="1">
    <citation type="submission" date="2019-02" db="EMBL/GenBank/DDBJ databases">
        <title>Genome sequencing of the rare red list fungi Antrodiella citrinella (Flaviporus citrinellus).</title>
        <authorList>
            <person name="Buettner E."/>
            <person name="Kellner H."/>
        </authorList>
    </citation>
    <scope>NUCLEOTIDE SEQUENCE [LARGE SCALE GENOMIC DNA]</scope>
    <source>
        <strain evidence="12 13">DSM 108506</strain>
    </source>
</reference>
<gene>
    <name evidence="12" type="ORF">EUX98_g2215</name>
</gene>
<dbReference type="GO" id="GO:0061799">
    <property type="term" value="F:cyclic pyranopterin monophosphate synthase activity"/>
    <property type="evidence" value="ECO:0007669"/>
    <property type="project" value="TreeGrafter"/>
</dbReference>
<dbReference type="Proteomes" id="UP000308730">
    <property type="component" value="Unassembled WGS sequence"/>
</dbReference>
<feature type="domain" description="Radical SAM core" evidence="11">
    <location>
        <begin position="374"/>
        <end position="567"/>
    </location>
</feature>
<dbReference type="PROSITE" id="PS01305">
    <property type="entry name" value="MOAA_NIFB_PQQE"/>
    <property type="match status" value="1"/>
</dbReference>
<comment type="cofactor">
    <cofactor evidence="1">
        <name>[4Fe-4S] cluster</name>
        <dbReference type="ChEBI" id="CHEBI:49883"/>
    </cofactor>
</comment>
<accession>A0A4S4MZI9</accession>
<evidence type="ECO:0000313" key="12">
    <source>
        <dbReference type="EMBL" id="THH31959.1"/>
    </source>
</evidence>
<protein>
    <recommendedName>
        <fullName evidence="11">Radical SAM core domain-containing protein</fullName>
    </recommendedName>
</protein>
<evidence type="ECO:0000256" key="6">
    <source>
        <dbReference type="ARBA" id="ARBA00022741"/>
    </source>
</evidence>
<dbReference type="InterPro" id="IPR058240">
    <property type="entry name" value="rSAM_sf"/>
</dbReference>
<dbReference type="GO" id="GO:0051539">
    <property type="term" value="F:4 iron, 4 sulfur cluster binding"/>
    <property type="evidence" value="ECO:0007669"/>
    <property type="project" value="UniProtKB-KW"/>
</dbReference>
<dbReference type="GO" id="GO:0061798">
    <property type="term" value="F:GTP 3',8'-cyclase activity"/>
    <property type="evidence" value="ECO:0007669"/>
    <property type="project" value="TreeGrafter"/>
</dbReference>
<dbReference type="InterPro" id="IPR050105">
    <property type="entry name" value="MoCo_biosynth_MoaA/MoaC"/>
</dbReference>
<dbReference type="SFLD" id="SFLDS00029">
    <property type="entry name" value="Radical_SAM"/>
    <property type="match status" value="1"/>
</dbReference>
<dbReference type="SUPFAM" id="SSF102114">
    <property type="entry name" value="Radical SAM enzymes"/>
    <property type="match status" value="1"/>
</dbReference>